<dbReference type="Proteomes" id="UP000094023">
    <property type="component" value="Unassembled WGS sequence"/>
</dbReference>
<evidence type="ECO:0000313" key="2">
    <source>
        <dbReference type="EMBL" id="OAT23511.1"/>
    </source>
</evidence>
<organism evidence="2 3">
    <name type="scientific">Proteus myxofaciens ATCC 19692</name>
    <dbReference type="NCBI Taxonomy" id="1354337"/>
    <lineage>
        <taxon>Bacteria</taxon>
        <taxon>Pseudomonadati</taxon>
        <taxon>Pseudomonadota</taxon>
        <taxon>Gammaproteobacteria</taxon>
        <taxon>Enterobacterales</taxon>
        <taxon>Morganellaceae</taxon>
        <taxon>Proteus</taxon>
    </lineage>
</organism>
<feature type="non-terminal residue" evidence="2">
    <location>
        <position position="204"/>
    </location>
</feature>
<keyword evidence="3" id="KW-1185">Reference proteome</keyword>
<evidence type="ECO:0000256" key="1">
    <source>
        <dbReference type="SAM" id="Phobius"/>
    </source>
</evidence>
<accession>A0A198FH13</accession>
<name>A0A198FH13_9GAMM</name>
<comment type="caution">
    <text evidence="2">The sequence shown here is derived from an EMBL/GenBank/DDBJ whole genome shotgun (WGS) entry which is preliminary data.</text>
</comment>
<dbReference type="STRING" id="1354337.M983_2720"/>
<protein>
    <submittedName>
        <fullName evidence="2">Uncharacterized protein</fullName>
    </submittedName>
</protein>
<feature type="transmembrane region" description="Helical" evidence="1">
    <location>
        <begin position="21"/>
        <end position="39"/>
    </location>
</feature>
<keyword evidence="1" id="KW-1133">Transmembrane helix</keyword>
<keyword evidence="1" id="KW-0812">Transmembrane</keyword>
<proteinExistence type="predicted"/>
<gene>
    <name evidence="2" type="ORF">M983_2720</name>
</gene>
<dbReference type="AlphaFoldDB" id="A0A198FH13"/>
<dbReference type="EMBL" id="LXEN01000137">
    <property type="protein sequence ID" value="OAT23511.1"/>
    <property type="molecule type" value="Genomic_DNA"/>
</dbReference>
<dbReference type="RefSeq" id="WP_157091968.1">
    <property type="nucleotide sequence ID" value="NZ_LXEN01000137.1"/>
</dbReference>
<sequence length="204" mass="24163">MRYPPRYPEFPEDKPINWKKLLKWLFIFIGISLFIFNIISVNVNIKNKHHLLIFSFLFPIVIFSFFILSYLFLKALDNYNNNLFKEAFHEDNKKWWKYYSSSIPIKSSIIIGALGDNQYQWAGILKNRPIAPLPVTFNNEQRIPCSLLIGDKKNREEMLAKLLVNKFIESEEDNIIKIDNIYWLGSHNGLNTFIDHLKKYNISS</sequence>
<feature type="transmembrane region" description="Helical" evidence="1">
    <location>
        <begin position="51"/>
        <end position="73"/>
    </location>
</feature>
<reference evidence="2 3" key="1">
    <citation type="submission" date="2016-04" db="EMBL/GenBank/DDBJ databases">
        <title>ATOL: Assembling a taxonomically balanced genome-scale reconstruction of the evolutionary history of the Enterobacteriaceae.</title>
        <authorList>
            <person name="Plunkett G.III."/>
            <person name="Neeno-Eckwall E.C."/>
            <person name="Glasner J.D."/>
            <person name="Perna N.T."/>
        </authorList>
    </citation>
    <scope>NUCLEOTIDE SEQUENCE [LARGE SCALE GENOMIC DNA]</scope>
    <source>
        <strain evidence="2 3">ATCC 19692</strain>
    </source>
</reference>
<keyword evidence="1" id="KW-0472">Membrane</keyword>
<evidence type="ECO:0000313" key="3">
    <source>
        <dbReference type="Proteomes" id="UP000094023"/>
    </source>
</evidence>
<dbReference type="OrthoDB" id="6830692at2"/>